<keyword evidence="4" id="KW-1185">Reference proteome</keyword>
<keyword evidence="1" id="KW-1133">Transmembrane helix</keyword>
<dbReference type="InterPro" id="IPR000326">
    <property type="entry name" value="PAP2/HPO"/>
</dbReference>
<dbReference type="Proteomes" id="UP000199600">
    <property type="component" value="Unassembled WGS sequence"/>
</dbReference>
<feature type="transmembrane region" description="Helical" evidence="1">
    <location>
        <begin position="14"/>
        <end position="35"/>
    </location>
</feature>
<evidence type="ECO:0000313" key="4">
    <source>
        <dbReference type="Proteomes" id="UP000199600"/>
    </source>
</evidence>
<dbReference type="InterPro" id="IPR036938">
    <property type="entry name" value="PAP2/HPO_sf"/>
</dbReference>
<evidence type="ECO:0000259" key="2">
    <source>
        <dbReference type="Pfam" id="PF01569"/>
    </source>
</evidence>
<name>A0A1A8XLY5_9RHOO</name>
<gene>
    <name evidence="3" type="ORF">PROAA_140007</name>
</gene>
<sequence>MKKASPLMQNPQQAIVDITLIMLVTATAIVILAQYTDLDQIIANYYFDPERMIFPWDTTWFGRKLMHGYVKATIVWFGFLLIVVTVFDLVRPLRRFTPLRYLTPLGRLKLRFLTLAAVLEPKLILSLKEASNMHCPWGVDLYGGKAPMLRLLDWVPEGWEAGQCFPAGHASAGMWLSALAILWLPTHPRKALATFVAGLSVGLFMGWVQQMRGQHFLSHTLATAWLSTALLLFMLAVFWRPMQRALIRDSDANSNENTPALVWQQ</sequence>
<feature type="transmembrane region" description="Helical" evidence="1">
    <location>
        <begin position="191"/>
        <end position="210"/>
    </location>
</feature>
<dbReference type="Gene3D" id="1.20.144.10">
    <property type="entry name" value="Phosphatidic acid phosphatase type 2/haloperoxidase"/>
    <property type="match status" value="1"/>
</dbReference>
<dbReference type="AlphaFoldDB" id="A0A1A8XLY5"/>
<protein>
    <recommendedName>
        <fullName evidence="2">Phosphatidic acid phosphatase type 2/haloperoxidase domain-containing protein</fullName>
    </recommendedName>
</protein>
<proteinExistence type="predicted"/>
<dbReference type="RefSeq" id="WP_222102077.1">
    <property type="nucleotide sequence ID" value="NZ_FLQY01000046.1"/>
</dbReference>
<dbReference type="EMBL" id="FLQY01000046">
    <property type="protein sequence ID" value="SBT04953.1"/>
    <property type="molecule type" value="Genomic_DNA"/>
</dbReference>
<dbReference type="CDD" id="cd03396">
    <property type="entry name" value="PAP2_like_6"/>
    <property type="match status" value="1"/>
</dbReference>
<dbReference type="Pfam" id="PF01569">
    <property type="entry name" value="PAP2"/>
    <property type="match status" value="1"/>
</dbReference>
<dbReference type="SUPFAM" id="SSF48317">
    <property type="entry name" value="Acid phosphatase/Vanadium-dependent haloperoxidase"/>
    <property type="match status" value="1"/>
</dbReference>
<keyword evidence="1" id="KW-0812">Transmembrane</keyword>
<feature type="transmembrane region" description="Helical" evidence="1">
    <location>
        <begin position="216"/>
        <end position="239"/>
    </location>
</feature>
<feature type="transmembrane region" description="Helical" evidence="1">
    <location>
        <begin position="69"/>
        <end position="90"/>
    </location>
</feature>
<accession>A0A1A8XLY5</accession>
<evidence type="ECO:0000313" key="3">
    <source>
        <dbReference type="EMBL" id="SBT04953.1"/>
    </source>
</evidence>
<evidence type="ECO:0000256" key="1">
    <source>
        <dbReference type="SAM" id="Phobius"/>
    </source>
</evidence>
<feature type="domain" description="Phosphatidic acid phosphatase type 2/haloperoxidase" evidence="2">
    <location>
        <begin position="125"/>
        <end position="240"/>
    </location>
</feature>
<organism evidence="3 4">
    <name type="scientific">Candidatus Propionivibrio aalborgensis</name>
    <dbReference type="NCBI Taxonomy" id="1860101"/>
    <lineage>
        <taxon>Bacteria</taxon>
        <taxon>Pseudomonadati</taxon>
        <taxon>Pseudomonadota</taxon>
        <taxon>Betaproteobacteria</taxon>
        <taxon>Rhodocyclales</taxon>
        <taxon>Rhodocyclaceae</taxon>
        <taxon>Propionivibrio</taxon>
    </lineage>
</organism>
<keyword evidence="1" id="KW-0472">Membrane</keyword>
<reference evidence="3 4" key="1">
    <citation type="submission" date="2016-06" db="EMBL/GenBank/DDBJ databases">
        <authorList>
            <person name="Kjaerup R.B."/>
            <person name="Dalgaard T.S."/>
            <person name="Juul-Madsen H.R."/>
        </authorList>
    </citation>
    <scope>NUCLEOTIDE SEQUENCE [LARGE SCALE GENOMIC DNA]</scope>
    <source>
        <strain evidence="3">2</strain>
    </source>
</reference>